<dbReference type="Pfam" id="PF00264">
    <property type="entry name" value="Tyrosinase"/>
    <property type="match status" value="1"/>
</dbReference>
<evidence type="ECO:0000256" key="1">
    <source>
        <dbReference type="ARBA" id="ARBA00022723"/>
    </source>
</evidence>
<gene>
    <name evidence="4" type="ORF">G3M48_004622</name>
</gene>
<keyword evidence="1" id="KW-0479">Metal-binding</keyword>
<dbReference type="PANTHER" id="PTHR11474:SF127">
    <property type="entry name" value="TYROSINASE COPPER-BINDING DOMAIN-CONTAINING PROTEIN"/>
    <property type="match status" value="1"/>
</dbReference>
<organism evidence="4 5">
    <name type="scientific">Beauveria asiatica</name>
    <dbReference type="NCBI Taxonomy" id="1069075"/>
    <lineage>
        <taxon>Eukaryota</taxon>
        <taxon>Fungi</taxon>
        <taxon>Dikarya</taxon>
        <taxon>Ascomycota</taxon>
        <taxon>Pezizomycotina</taxon>
        <taxon>Sordariomycetes</taxon>
        <taxon>Hypocreomycetidae</taxon>
        <taxon>Hypocreales</taxon>
        <taxon>Cordycipitaceae</taxon>
        <taxon>Beauveria</taxon>
    </lineage>
</organism>
<dbReference type="PRINTS" id="PR00092">
    <property type="entry name" value="TYROSINASE"/>
</dbReference>
<evidence type="ECO:0000256" key="2">
    <source>
        <dbReference type="SAM" id="SignalP"/>
    </source>
</evidence>
<evidence type="ECO:0000313" key="5">
    <source>
        <dbReference type="Proteomes" id="UP001397290"/>
    </source>
</evidence>
<proteinExistence type="predicted"/>
<keyword evidence="2" id="KW-0732">Signal</keyword>
<comment type="caution">
    <text evidence="4">The sequence shown here is derived from an EMBL/GenBank/DDBJ whole genome shotgun (WGS) entry which is preliminary data.</text>
</comment>
<feature type="domain" description="Tyrosinase copper-binding" evidence="3">
    <location>
        <begin position="223"/>
        <end position="234"/>
    </location>
</feature>
<dbReference type="PANTHER" id="PTHR11474">
    <property type="entry name" value="TYROSINASE FAMILY MEMBER"/>
    <property type="match status" value="1"/>
</dbReference>
<dbReference type="InterPro" id="IPR008922">
    <property type="entry name" value="Di-copper_centre_dom_sf"/>
</dbReference>
<sequence>MDLSTLLLYVFVLAHALAIPLQSLSSSSTLKRSAGPLPKCGKLTPRKEWRTLTNSEKSRWFTTLFDTSLRRTCGYDGPTPYWDWSRDHADLFSAPVFEDSPEHGLGGTGDCDSFPEADCTVTTGAFARGFELAWPIPHPLRRNLTILTGWYAHELPQNSTLGPDFVRNTTEQTTGDFFRFQHAMELLHNHVHNFVGGDMGGDCPRAIPDKDCDGVADTFTPNDPLFWLHHAQLDRLWSEWQQNHPSNLYAFSGMPLGPHNGTDPRYDPYAHAHHPMPFDVQSVPVTPSSIFDVESWPLCYRYLD</sequence>
<dbReference type="SUPFAM" id="SSF48056">
    <property type="entry name" value="Di-copper centre-containing domain"/>
    <property type="match status" value="1"/>
</dbReference>
<dbReference type="PROSITE" id="PS00498">
    <property type="entry name" value="TYROSINASE_2"/>
    <property type="match status" value="1"/>
</dbReference>
<dbReference type="Gene3D" id="1.10.1280.10">
    <property type="entry name" value="Di-copper center containing domain from catechol oxidase"/>
    <property type="match status" value="1"/>
</dbReference>
<dbReference type="GO" id="GO:0046872">
    <property type="term" value="F:metal ion binding"/>
    <property type="evidence" value="ECO:0007669"/>
    <property type="project" value="UniProtKB-KW"/>
</dbReference>
<feature type="signal peptide" evidence="2">
    <location>
        <begin position="1"/>
        <end position="18"/>
    </location>
</feature>
<dbReference type="InterPro" id="IPR002227">
    <property type="entry name" value="Tyrosinase_Cu-bd"/>
</dbReference>
<evidence type="ECO:0000259" key="3">
    <source>
        <dbReference type="PROSITE" id="PS00498"/>
    </source>
</evidence>
<evidence type="ECO:0000313" key="4">
    <source>
        <dbReference type="EMBL" id="KAK8150031.1"/>
    </source>
</evidence>
<name>A0AAW0S788_9HYPO</name>
<keyword evidence="5" id="KW-1185">Reference proteome</keyword>
<accession>A0AAW0S788</accession>
<protein>
    <recommendedName>
        <fullName evidence="3">Tyrosinase copper-binding domain-containing protein</fullName>
    </recommendedName>
</protein>
<dbReference type="EMBL" id="JAAHCF010000030">
    <property type="protein sequence ID" value="KAK8150031.1"/>
    <property type="molecule type" value="Genomic_DNA"/>
</dbReference>
<dbReference type="InterPro" id="IPR050316">
    <property type="entry name" value="Tyrosinase/Hemocyanin"/>
</dbReference>
<reference evidence="4 5" key="1">
    <citation type="submission" date="2020-02" db="EMBL/GenBank/DDBJ databases">
        <title>Comparative genomics of the hypocrealean fungal genus Beauvera.</title>
        <authorList>
            <person name="Showalter D.N."/>
            <person name="Bushley K.E."/>
            <person name="Rehner S.A."/>
        </authorList>
    </citation>
    <scope>NUCLEOTIDE SEQUENCE [LARGE SCALE GENOMIC DNA]</scope>
    <source>
        <strain evidence="4 5">ARSEF4384</strain>
    </source>
</reference>
<feature type="chain" id="PRO_5043586943" description="Tyrosinase copper-binding domain-containing protein" evidence="2">
    <location>
        <begin position="19"/>
        <end position="304"/>
    </location>
</feature>
<dbReference type="AlphaFoldDB" id="A0AAW0S788"/>
<dbReference type="Proteomes" id="UP001397290">
    <property type="component" value="Unassembled WGS sequence"/>
</dbReference>
<dbReference type="GO" id="GO:0016491">
    <property type="term" value="F:oxidoreductase activity"/>
    <property type="evidence" value="ECO:0007669"/>
    <property type="project" value="InterPro"/>
</dbReference>